<dbReference type="InterPro" id="IPR015655">
    <property type="entry name" value="PP2C"/>
</dbReference>
<keyword evidence="9" id="KW-0464">Manganese</keyword>
<dbReference type="InterPro" id="IPR001932">
    <property type="entry name" value="PPM-type_phosphatase-like_dom"/>
</dbReference>
<keyword evidence="16" id="KW-1185">Reference proteome</keyword>
<dbReference type="InterPro" id="IPR000222">
    <property type="entry name" value="PP2C_BS"/>
</dbReference>
<feature type="domain" description="PPM-type phosphatase" evidence="14">
    <location>
        <begin position="163"/>
        <end position="426"/>
    </location>
</feature>
<dbReference type="Pfam" id="PF00481">
    <property type="entry name" value="PP2C"/>
    <property type="match status" value="1"/>
</dbReference>
<dbReference type="Proteomes" id="UP000265515">
    <property type="component" value="Unassembled WGS sequence"/>
</dbReference>
<reference evidence="15 16" key="1">
    <citation type="journal article" date="2018" name="Cell">
        <title>The Chara Genome: Secondary Complexity and Implications for Plant Terrestrialization.</title>
        <authorList>
            <person name="Nishiyama T."/>
            <person name="Sakayama H."/>
            <person name="Vries J.D."/>
            <person name="Buschmann H."/>
            <person name="Saint-Marcoux D."/>
            <person name="Ullrich K.K."/>
            <person name="Haas F.B."/>
            <person name="Vanderstraeten L."/>
            <person name="Becker D."/>
            <person name="Lang D."/>
            <person name="Vosolsobe S."/>
            <person name="Rombauts S."/>
            <person name="Wilhelmsson P.K.I."/>
            <person name="Janitza P."/>
            <person name="Kern R."/>
            <person name="Heyl A."/>
            <person name="Rumpler F."/>
            <person name="Villalobos L.I.A.C."/>
            <person name="Clay J.M."/>
            <person name="Skokan R."/>
            <person name="Toyoda A."/>
            <person name="Suzuki Y."/>
            <person name="Kagoshima H."/>
            <person name="Schijlen E."/>
            <person name="Tajeshwar N."/>
            <person name="Catarino B."/>
            <person name="Hetherington A.J."/>
            <person name="Saltykova A."/>
            <person name="Bonnot C."/>
            <person name="Breuninger H."/>
            <person name="Symeonidi A."/>
            <person name="Radhakrishnan G.V."/>
            <person name="Van Nieuwerburgh F."/>
            <person name="Deforce D."/>
            <person name="Chang C."/>
            <person name="Karol K.G."/>
            <person name="Hedrich R."/>
            <person name="Ulvskov P."/>
            <person name="Glockner G."/>
            <person name="Delwiche C.F."/>
            <person name="Petrasek J."/>
            <person name="Van de Peer Y."/>
            <person name="Friml J."/>
            <person name="Beilby M."/>
            <person name="Dolan L."/>
            <person name="Kohara Y."/>
            <person name="Sugano S."/>
            <person name="Fujiyama A."/>
            <person name="Delaux P.-M."/>
            <person name="Quint M."/>
            <person name="TheiBen G."/>
            <person name="Hagemann M."/>
            <person name="Harholt J."/>
            <person name="Dunand C."/>
            <person name="Zachgo S."/>
            <person name="Langdale J."/>
            <person name="Maumus F."/>
            <person name="Straeten D.V.D."/>
            <person name="Gould S.B."/>
            <person name="Rensing S.A."/>
        </authorList>
    </citation>
    <scope>NUCLEOTIDE SEQUENCE [LARGE SCALE GENOMIC DNA]</scope>
    <source>
        <strain evidence="15 16">S276</strain>
    </source>
</reference>
<feature type="region of interest" description="Disordered" evidence="13">
    <location>
        <begin position="21"/>
        <end position="119"/>
    </location>
</feature>
<name>A0A388KY11_CHABU</name>
<dbReference type="AlphaFoldDB" id="A0A388KY11"/>
<evidence type="ECO:0000259" key="14">
    <source>
        <dbReference type="PROSITE" id="PS51746"/>
    </source>
</evidence>
<evidence type="ECO:0000256" key="8">
    <source>
        <dbReference type="ARBA" id="ARBA00022912"/>
    </source>
</evidence>
<dbReference type="OMA" id="FLRDNLM"/>
<keyword evidence="6 12" id="KW-0378">Hydrolase</keyword>
<evidence type="ECO:0000256" key="10">
    <source>
        <dbReference type="ARBA" id="ARBA00047761"/>
    </source>
</evidence>
<keyword evidence="8 12" id="KW-0904">Protein phosphatase</keyword>
<keyword evidence="5" id="KW-0479">Metal-binding</keyword>
<dbReference type="GO" id="GO:0005634">
    <property type="term" value="C:nucleus"/>
    <property type="evidence" value="ECO:0007669"/>
    <property type="project" value="EnsemblPlants"/>
</dbReference>
<evidence type="ECO:0000256" key="12">
    <source>
        <dbReference type="RuleBase" id="RU003465"/>
    </source>
</evidence>
<evidence type="ECO:0000256" key="1">
    <source>
        <dbReference type="ARBA" id="ARBA00001936"/>
    </source>
</evidence>
<dbReference type="GO" id="GO:0050688">
    <property type="term" value="P:regulation of defense response to virus"/>
    <property type="evidence" value="ECO:0007669"/>
    <property type="project" value="EnsemblPlants"/>
</dbReference>
<comment type="cofactor">
    <cofactor evidence="1">
        <name>Mn(2+)</name>
        <dbReference type="ChEBI" id="CHEBI:29035"/>
    </cofactor>
</comment>
<comment type="cofactor">
    <cofactor evidence="2">
        <name>Mg(2+)</name>
        <dbReference type="ChEBI" id="CHEBI:18420"/>
    </cofactor>
</comment>
<organism evidence="15 16">
    <name type="scientific">Chara braunii</name>
    <name type="common">Braun's stonewort</name>
    <dbReference type="NCBI Taxonomy" id="69332"/>
    <lineage>
        <taxon>Eukaryota</taxon>
        <taxon>Viridiplantae</taxon>
        <taxon>Streptophyta</taxon>
        <taxon>Charophyceae</taxon>
        <taxon>Charales</taxon>
        <taxon>Characeae</taxon>
        <taxon>Chara</taxon>
    </lineage>
</organism>
<evidence type="ECO:0000256" key="4">
    <source>
        <dbReference type="ARBA" id="ARBA00013081"/>
    </source>
</evidence>
<dbReference type="PROSITE" id="PS51746">
    <property type="entry name" value="PPM_2"/>
    <property type="match status" value="1"/>
</dbReference>
<evidence type="ECO:0000256" key="3">
    <source>
        <dbReference type="ARBA" id="ARBA00006702"/>
    </source>
</evidence>
<comment type="similarity">
    <text evidence="3 12">Belongs to the PP2C family.</text>
</comment>
<evidence type="ECO:0000256" key="2">
    <source>
        <dbReference type="ARBA" id="ARBA00001946"/>
    </source>
</evidence>
<dbReference type="SUPFAM" id="SSF81606">
    <property type="entry name" value="PP2C-like"/>
    <property type="match status" value="1"/>
</dbReference>
<dbReference type="GO" id="GO:0004722">
    <property type="term" value="F:protein serine/threonine phosphatase activity"/>
    <property type="evidence" value="ECO:0007669"/>
    <property type="project" value="UniProtKB-EC"/>
</dbReference>
<accession>A0A388KY11</accession>
<evidence type="ECO:0000313" key="16">
    <source>
        <dbReference type="Proteomes" id="UP000265515"/>
    </source>
</evidence>
<comment type="catalytic activity">
    <reaction evidence="10">
        <text>O-phospho-L-seryl-[protein] + H2O = L-seryl-[protein] + phosphate</text>
        <dbReference type="Rhea" id="RHEA:20629"/>
        <dbReference type="Rhea" id="RHEA-COMP:9863"/>
        <dbReference type="Rhea" id="RHEA-COMP:11604"/>
        <dbReference type="ChEBI" id="CHEBI:15377"/>
        <dbReference type="ChEBI" id="CHEBI:29999"/>
        <dbReference type="ChEBI" id="CHEBI:43474"/>
        <dbReference type="ChEBI" id="CHEBI:83421"/>
        <dbReference type="EC" id="3.1.3.16"/>
    </reaction>
</comment>
<dbReference type="SMART" id="SM00332">
    <property type="entry name" value="PP2Cc"/>
    <property type="match status" value="1"/>
</dbReference>
<dbReference type="STRING" id="69332.A0A388KY11"/>
<proteinExistence type="inferred from homology"/>
<dbReference type="FunFam" id="3.60.40.10:FF:000004">
    <property type="entry name" value="Probable protein phosphatase 2C 22"/>
    <property type="match status" value="1"/>
</dbReference>
<feature type="compositionally biased region" description="Low complexity" evidence="13">
    <location>
        <begin position="46"/>
        <end position="60"/>
    </location>
</feature>
<dbReference type="CDD" id="cd00143">
    <property type="entry name" value="PP2Cc"/>
    <property type="match status" value="1"/>
</dbReference>
<evidence type="ECO:0000313" key="15">
    <source>
        <dbReference type="EMBL" id="GBG74833.1"/>
    </source>
</evidence>
<feature type="compositionally biased region" description="Basic and acidic residues" evidence="13">
    <location>
        <begin position="21"/>
        <end position="45"/>
    </location>
</feature>
<dbReference type="OrthoDB" id="10264738at2759"/>
<evidence type="ECO:0000256" key="7">
    <source>
        <dbReference type="ARBA" id="ARBA00022842"/>
    </source>
</evidence>
<comment type="catalytic activity">
    <reaction evidence="11">
        <text>O-phospho-L-threonyl-[protein] + H2O = L-threonyl-[protein] + phosphate</text>
        <dbReference type="Rhea" id="RHEA:47004"/>
        <dbReference type="Rhea" id="RHEA-COMP:11060"/>
        <dbReference type="Rhea" id="RHEA-COMP:11605"/>
        <dbReference type="ChEBI" id="CHEBI:15377"/>
        <dbReference type="ChEBI" id="CHEBI:30013"/>
        <dbReference type="ChEBI" id="CHEBI:43474"/>
        <dbReference type="ChEBI" id="CHEBI:61977"/>
        <dbReference type="EC" id="3.1.3.16"/>
    </reaction>
</comment>
<comment type="caution">
    <text evidence="15">The sequence shown here is derived from an EMBL/GenBank/DDBJ whole genome shotgun (WGS) entry which is preliminary data.</text>
</comment>
<sequence length="460" mass="50291">MAAGAEFSQGAGVVDVVTVKIKDKELANGVPEKDREENGGSKKEQQQQQQADQAPSQQQRPQDEQDQKDVYSNGTSVSNGLIVNGTANGTKNSDDVSLDSPNGRTASKPPRPGGGLGRRCQSSAMLMTAAMDSPHAVSSVSLDRLQLKEPAVSRWSGFKPVIRSGGYADIGGRMFMEDAHVRIDDISEHVRSFEFNEWPRAFFGVFDGHGGQCAAEFVSNRLLRYIVEDADFPRDVESAVRQAFHRTDLEFDLECGAGRAHPSGTTALTALVYGRTLFVANVGDCRAVLCKRGRAVELSRDHKPCCAFERARIEALGGYVEDGYLNGLLAVARAVGDWHLAGLKVQGCGPLIAEPEFREEQLTSEDEFMILGCDGLWDVFSSQNAVEFARRNLQKHNDPERCSQDLVQEAIKRSTCDNVSVLTVCFTPEPPPQLSWKSSGVRRSFSVDSLRTLQESLDAC</sequence>
<dbReference type="EC" id="3.1.3.16" evidence="4"/>
<gene>
    <name evidence="15" type="ORF">CBR_g19345</name>
</gene>
<dbReference type="Gene3D" id="3.60.40.10">
    <property type="entry name" value="PPM-type phosphatase domain"/>
    <property type="match status" value="1"/>
</dbReference>
<dbReference type="GO" id="GO:0046872">
    <property type="term" value="F:metal ion binding"/>
    <property type="evidence" value="ECO:0007669"/>
    <property type="project" value="UniProtKB-KW"/>
</dbReference>
<dbReference type="InterPro" id="IPR036457">
    <property type="entry name" value="PPM-type-like_dom_sf"/>
</dbReference>
<evidence type="ECO:0000256" key="9">
    <source>
        <dbReference type="ARBA" id="ARBA00023211"/>
    </source>
</evidence>
<protein>
    <recommendedName>
        <fullName evidence="4">protein-serine/threonine phosphatase</fullName>
        <ecNumber evidence="4">3.1.3.16</ecNumber>
    </recommendedName>
</protein>
<dbReference type="GO" id="GO:0005829">
    <property type="term" value="C:cytosol"/>
    <property type="evidence" value="ECO:0007669"/>
    <property type="project" value="EnsemblPlants"/>
</dbReference>
<evidence type="ECO:0000256" key="5">
    <source>
        <dbReference type="ARBA" id="ARBA00022723"/>
    </source>
</evidence>
<evidence type="ECO:0000256" key="6">
    <source>
        <dbReference type="ARBA" id="ARBA00022801"/>
    </source>
</evidence>
<evidence type="ECO:0000256" key="13">
    <source>
        <dbReference type="SAM" id="MobiDB-lite"/>
    </source>
</evidence>
<dbReference type="EMBL" id="BFEA01000211">
    <property type="protein sequence ID" value="GBG74833.1"/>
    <property type="molecule type" value="Genomic_DNA"/>
</dbReference>
<dbReference type="PANTHER" id="PTHR47992">
    <property type="entry name" value="PROTEIN PHOSPHATASE"/>
    <property type="match status" value="1"/>
</dbReference>
<feature type="compositionally biased region" description="Polar residues" evidence="13">
    <location>
        <begin position="70"/>
        <end position="91"/>
    </location>
</feature>
<dbReference type="PROSITE" id="PS01032">
    <property type="entry name" value="PPM_1"/>
    <property type="match status" value="1"/>
</dbReference>
<keyword evidence="7" id="KW-0460">Magnesium</keyword>
<evidence type="ECO:0000256" key="11">
    <source>
        <dbReference type="ARBA" id="ARBA00048336"/>
    </source>
</evidence>
<dbReference type="Gramene" id="GBG74833">
    <property type="protein sequence ID" value="GBG74833"/>
    <property type="gene ID" value="CBR_g19345"/>
</dbReference>